<evidence type="ECO:0000256" key="9">
    <source>
        <dbReference type="ARBA" id="ARBA00023136"/>
    </source>
</evidence>
<evidence type="ECO:0000256" key="6">
    <source>
        <dbReference type="ARBA" id="ARBA00022692"/>
    </source>
</evidence>
<sequence length="160" mass="17408">MNKKVSSMIAFAGVALVSAAVAGAAMWWYGPVPGAGHAVAAEAEQAPVEEDEKKEPARYVTLDKVIVMLKRNAGDTQAHYISTDLVLSTTEENEKKAKEHLPMLRTVAVRALSSYAMNEASAMTVEQFAERLNNSFEATYAAEKTEKPFSEVMIGKLIIE</sequence>
<dbReference type="GO" id="GO:0005886">
    <property type="term" value="C:plasma membrane"/>
    <property type="evidence" value="ECO:0007669"/>
    <property type="project" value="UniProtKB-SubCell"/>
</dbReference>
<dbReference type="Proteomes" id="UP000583752">
    <property type="component" value="Unassembled WGS sequence"/>
</dbReference>
<dbReference type="GO" id="GO:0071973">
    <property type="term" value="P:bacterial-type flagellum-dependent cell motility"/>
    <property type="evidence" value="ECO:0007669"/>
    <property type="project" value="InterPro"/>
</dbReference>
<evidence type="ECO:0000256" key="10">
    <source>
        <dbReference type="RuleBase" id="RU364125"/>
    </source>
</evidence>
<comment type="caution">
    <text evidence="11">The sequence shown here is derived from an EMBL/GenBank/DDBJ whole genome shotgun (WGS) entry which is preliminary data.</text>
</comment>
<proteinExistence type="inferred from homology"/>
<dbReference type="GO" id="GO:0009425">
    <property type="term" value="C:bacterial-type flagellum basal body"/>
    <property type="evidence" value="ECO:0007669"/>
    <property type="project" value="InterPro"/>
</dbReference>
<organism evidence="11 12">
    <name type="scientific">Massilia polaris</name>
    <dbReference type="NCBI Taxonomy" id="2728846"/>
    <lineage>
        <taxon>Bacteria</taxon>
        <taxon>Pseudomonadati</taxon>
        <taxon>Pseudomonadota</taxon>
        <taxon>Betaproteobacteria</taxon>
        <taxon>Burkholderiales</taxon>
        <taxon>Oxalobacteraceae</taxon>
        <taxon>Telluria group</taxon>
        <taxon>Massilia</taxon>
    </lineage>
</organism>
<evidence type="ECO:0000256" key="3">
    <source>
        <dbReference type="ARBA" id="ARBA00008281"/>
    </source>
</evidence>
<gene>
    <name evidence="11" type="ORF">HHL21_19955</name>
</gene>
<dbReference type="RefSeq" id="WP_169469164.1">
    <property type="nucleotide sequence ID" value="NZ_JABBGG010000015.1"/>
</dbReference>
<evidence type="ECO:0000256" key="4">
    <source>
        <dbReference type="ARBA" id="ARBA00022475"/>
    </source>
</evidence>
<evidence type="ECO:0000256" key="2">
    <source>
        <dbReference type="ARBA" id="ARBA00004162"/>
    </source>
</evidence>
<dbReference type="AlphaFoldDB" id="A0A848HTA4"/>
<keyword evidence="7 10" id="KW-0283">Flagellar rotation</keyword>
<keyword evidence="5 10" id="KW-0145">Chemotaxis</keyword>
<reference evidence="11 12" key="1">
    <citation type="submission" date="2020-04" db="EMBL/GenBank/DDBJ databases">
        <title>Massilia sp. RP-1-19 isolated from soil.</title>
        <authorList>
            <person name="Dahal R.H."/>
        </authorList>
    </citation>
    <scope>NUCLEOTIDE SEQUENCE [LARGE SCALE GENOMIC DNA]</scope>
    <source>
        <strain evidence="11 12">RP-1-19</strain>
    </source>
</reference>
<protein>
    <recommendedName>
        <fullName evidence="10">Flagellar protein FliL</fullName>
    </recommendedName>
</protein>
<dbReference type="GO" id="GO:0006935">
    <property type="term" value="P:chemotaxis"/>
    <property type="evidence" value="ECO:0007669"/>
    <property type="project" value="UniProtKB-KW"/>
</dbReference>
<comment type="subcellular location">
    <subcellularLocation>
        <location evidence="10">Cell inner membrane</location>
    </subcellularLocation>
    <subcellularLocation>
        <location evidence="2">Cell membrane</location>
        <topology evidence="2">Single-pass membrane protein</topology>
    </subcellularLocation>
</comment>
<keyword evidence="12" id="KW-1185">Reference proteome</keyword>
<accession>A0A848HTA4</accession>
<comment type="similarity">
    <text evidence="3 10">Belongs to the FliL family.</text>
</comment>
<evidence type="ECO:0000313" key="11">
    <source>
        <dbReference type="EMBL" id="NML63320.1"/>
    </source>
</evidence>
<name>A0A848HTA4_9BURK</name>
<keyword evidence="10" id="KW-0997">Cell inner membrane</keyword>
<keyword evidence="11" id="KW-0969">Cilium</keyword>
<evidence type="ECO:0000256" key="1">
    <source>
        <dbReference type="ARBA" id="ARBA00002254"/>
    </source>
</evidence>
<keyword evidence="8" id="KW-1133">Transmembrane helix</keyword>
<dbReference type="EMBL" id="JABBGG010000015">
    <property type="protein sequence ID" value="NML63320.1"/>
    <property type="molecule type" value="Genomic_DNA"/>
</dbReference>
<evidence type="ECO:0000256" key="5">
    <source>
        <dbReference type="ARBA" id="ARBA00022500"/>
    </source>
</evidence>
<keyword evidence="4" id="KW-1003">Cell membrane</keyword>
<keyword evidence="9 10" id="KW-0472">Membrane</keyword>
<comment type="function">
    <text evidence="1 10">Controls the rotational direction of flagella during chemotaxis.</text>
</comment>
<dbReference type="InterPro" id="IPR005503">
    <property type="entry name" value="FliL"/>
</dbReference>
<keyword evidence="11" id="KW-0966">Cell projection</keyword>
<evidence type="ECO:0000256" key="8">
    <source>
        <dbReference type="ARBA" id="ARBA00022989"/>
    </source>
</evidence>
<keyword evidence="11" id="KW-0282">Flagellum</keyword>
<evidence type="ECO:0000313" key="12">
    <source>
        <dbReference type="Proteomes" id="UP000583752"/>
    </source>
</evidence>
<keyword evidence="6" id="KW-0812">Transmembrane</keyword>
<dbReference type="Pfam" id="PF03748">
    <property type="entry name" value="FliL"/>
    <property type="match status" value="1"/>
</dbReference>
<evidence type="ECO:0000256" key="7">
    <source>
        <dbReference type="ARBA" id="ARBA00022779"/>
    </source>
</evidence>